<reference evidence="1" key="1">
    <citation type="submission" date="2022-08" db="EMBL/GenBank/DDBJ databases">
        <title>Genomic Encyclopedia of Type Strains, Phase III (KMG-III): the genomes of soil and plant-associated and newly described type strains.</title>
        <authorList>
            <person name="Whitman W."/>
        </authorList>
    </citation>
    <scope>NUCLEOTIDE SEQUENCE</scope>
    <source>
        <strain evidence="1">HMT 1</strain>
    </source>
</reference>
<dbReference type="AlphaFoldDB" id="A0AAE3HNL4"/>
<dbReference type="Proteomes" id="UP001204445">
    <property type="component" value="Unassembled WGS sequence"/>
</dbReference>
<protein>
    <submittedName>
        <fullName evidence="1">Uncharacterized protein</fullName>
    </submittedName>
</protein>
<evidence type="ECO:0000313" key="2">
    <source>
        <dbReference type="Proteomes" id="UP001204445"/>
    </source>
</evidence>
<dbReference type="EMBL" id="JANUCT010000012">
    <property type="protein sequence ID" value="MCS3903778.1"/>
    <property type="molecule type" value="Genomic_DNA"/>
</dbReference>
<gene>
    <name evidence="1" type="ORF">J2T55_001810</name>
</gene>
<comment type="caution">
    <text evidence="1">The sequence shown here is derived from an EMBL/GenBank/DDBJ whole genome shotgun (WGS) entry which is preliminary data.</text>
</comment>
<dbReference type="RefSeq" id="WP_259055753.1">
    <property type="nucleotide sequence ID" value="NZ_JANUCT010000012.1"/>
</dbReference>
<evidence type="ECO:0000313" key="1">
    <source>
        <dbReference type="EMBL" id="MCS3903778.1"/>
    </source>
</evidence>
<name>A0AAE3HNL4_9GAMM</name>
<sequence length="95" mass="11502">MNIYACWYNGLPGYCFEHPHSGWWFVPERDRPDSTPCRHLHLLDFIFVNAREWRFEVARLQQPRPSLWQRLLNRWLGDRPPRTVAGLLLLPINQY</sequence>
<keyword evidence="2" id="KW-1185">Reference proteome</keyword>
<organism evidence="1 2">
    <name type="scientific">Methylohalomonas lacus</name>
    <dbReference type="NCBI Taxonomy" id="398773"/>
    <lineage>
        <taxon>Bacteria</taxon>
        <taxon>Pseudomonadati</taxon>
        <taxon>Pseudomonadota</taxon>
        <taxon>Gammaproteobacteria</taxon>
        <taxon>Methylohalomonadales</taxon>
        <taxon>Methylohalomonadaceae</taxon>
        <taxon>Methylohalomonas</taxon>
    </lineage>
</organism>
<accession>A0AAE3HNL4</accession>
<proteinExistence type="predicted"/>